<evidence type="ECO:0008006" key="5">
    <source>
        <dbReference type="Google" id="ProtNLM"/>
    </source>
</evidence>
<comment type="caution">
    <text evidence="3">The sequence shown here is derived from an EMBL/GenBank/DDBJ whole genome shotgun (WGS) entry which is preliminary data.</text>
</comment>
<sequence>MAAAVTVAALAWQQHQHLTGEAQQQAAIVDTAKQGITALINISGDNAAADLTRLNELTTAPFSDELHNQSANYVKAIHDADVLSTGQVIAAGIATEDGTARGGEGTTVIVAADAQVTDPQTHQQQRRSYRFSVTVKQVHGVRKVSDVEFVP</sequence>
<evidence type="ECO:0000313" key="3">
    <source>
        <dbReference type="EMBL" id="MFF3572806.1"/>
    </source>
</evidence>
<keyword evidence="4" id="KW-1185">Reference proteome</keyword>
<gene>
    <name evidence="3" type="ORF">ACFYXQ_34060</name>
</gene>
<proteinExistence type="predicted"/>
<dbReference type="EMBL" id="JBIAQY010000015">
    <property type="protein sequence ID" value="MFF3572806.1"/>
    <property type="molecule type" value="Genomic_DNA"/>
</dbReference>
<dbReference type="PANTHER" id="PTHR37042">
    <property type="entry name" value="OUTER MEMBRANE PROTEIN RV1973"/>
    <property type="match status" value="1"/>
</dbReference>
<organism evidence="3 4">
    <name type="scientific">Nocardia jiangxiensis</name>
    <dbReference type="NCBI Taxonomy" id="282685"/>
    <lineage>
        <taxon>Bacteria</taxon>
        <taxon>Bacillati</taxon>
        <taxon>Actinomycetota</taxon>
        <taxon>Actinomycetes</taxon>
        <taxon>Mycobacteriales</taxon>
        <taxon>Nocardiaceae</taxon>
        <taxon>Nocardia</taxon>
    </lineage>
</organism>
<reference evidence="3 4" key="1">
    <citation type="submission" date="2024-10" db="EMBL/GenBank/DDBJ databases">
        <title>The Natural Products Discovery Center: Release of the First 8490 Sequenced Strains for Exploring Actinobacteria Biosynthetic Diversity.</title>
        <authorList>
            <person name="Kalkreuter E."/>
            <person name="Kautsar S.A."/>
            <person name="Yang D."/>
            <person name="Bader C.D."/>
            <person name="Teijaro C.N."/>
            <person name="Fluegel L."/>
            <person name="Davis C.M."/>
            <person name="Simpson J.R."/>
            <person name="Lauterbach L."/>
            <person name="Steele A.D."/>
            <person name="Gui C."/>
            <person name="Meng S."/>
            <person name="Li G."/>
            <person name="Viehrig K."/>
            <person name="Ye F."/>
            <person name="Su P."/>
            <person name="Kiefer A.F."/>
            <person name="Nichols A."/>
            <person name="Cepeda A.J."/>
            <person name="Yan W."/>
            <person name="Fan B."/>
            <person name="Jiang Y."/>
            <person name="Adhikari A."/>
            <person name="Zheng C.-J."/>
            <person name="Schuster L."/>
            <person name="Cowan T.M."/>
            <person name="Smanski M.J."/>
            <person name="Chevrette M.G."/>
            <person name="De Carvalho L.P.S."/>
            <person name="Shen B."/>
        </authorList>
    </citation>
    <scope>NUCLEOTIDE SEQUENCE [LARGE SCALE GENOMIC DNA]</scope>
    <source>
        <strain evidence="3 4">NPDC002593</strain>
    </source>
</reference>
<protein>
    <recommendedName>
        <fullName evidence="5">Mce-associated membrane protein</fullName>
    </recommendedName>
</protein>
<name>A0ABW6S940_9NOCA</name>
<dbReference type="Proteomes" id="UP001601992">
    <property type="component" value="Unassembled WGS sequence"/>
</dbReference>
<dbReference type="RefSeq" id="WP_387406182.1">
    <property type="nucleotide sequence ID" value="NZ_JBIAQY010000015.1"/>
</dbReference>
<evidence type="ECO:0000313" key="4">
    <source>
        <dbReference type="Proteomes" id="UP001601992"/>
    </source>
</evidence>
<dbReference type="PANTHER" id="PTHR37042:SF4">
    <property type="entry name" value="OUTER MEMBRANE PROTEIN RV1973"/>
    <property type="match status" value="1"/>
</dbReference>
<evidence type="ECO:0000256" key="2">
    <source>
        <dbReference type="ARBA" id="ARBA00023136"/>
    </source>
</evidence>
<accession>A0ABW6S940</accession>
<comment type="subcellular location">
    <subcellularLocation>
        <location evidence="1">Membrane</location>
    </subcellularLocation>
</comment>
<keyword evidence="2" id="KW-0472">Membrane</keyword>
<evidence type="ECO:0000256" key="1">
    <source>
        <dbReference type="ARBA" id="ARBA00004370"/>
    </source>
</evidence>